<dbReference type="InterPro" id="IPR038063">
    <property type="entry name" value="Transpep_catalytic_dom"/>
</dbReference>
<evidence type="ECO:0000256" key="4">
    <source>
        <dbReference type="ARBA" id="ARBA00022960"/>
    </source>
</evidence>
<dbReference type="AlphaFoldDB" id="A0A3B9H2E8"/>
<dbReference type="RefSeq" id="WP_272991656.1">
    <property type="nucleotide sequence ID" value="NZ_CAJWRG010000004.1"/>
</dbReference>
<comment type="caution">
    <text evidence="11">The sequence shown here is derived from an EMBL/GenBank/DDBJ whole genome shotgun (WGS) entry which is preliminary data.</text>
</comment>
<evidence type="ECO:0000256" key="6">
    <source>
        <dbReference type="ARBA" id="ARBA00023316"/>
    </source>
</evidence>
<evidence type="ECO:0000256" key="7">
    <source>
        <dbReference type="PROSITE-ProRule" id="PRU01373"/>
    </source>
</evidence>
<dbReference type="GO" id="GO:0009252">
    <property type="term" value="P:peptidoglycan biosynthetic process"/>
    <property type="evidence" value="ECO:0007669"/>
    <property type="project" value="UniProtKB-UniPathway"/>
</dbReference>
<dbReference type="Gene3D" id="2.40.440.10">
    <property type="entry name" value="L,D-transpeptidase catalytic domain-like"/>
    <property type="match status" value="1"/>
</dbReference>
<dbReference type="Proteomes" id="UP000259610">
    <property type="component" value="Unassembled WGS sequence"/>
</dbReference>
<protein>
    <recommendedName>
        <fullName evidence="10">L,D-TPase catalytic domain-containing protein</fullName>
    </recommendedName>
</protein>
<keyword evidence="4 7" id="KW-0133">Cell shape</keyword>
<name>A0A3B9H2E8_9PROT</name>
<comment type="similarity">
    <text evidence="2">Belongs to the YkuD family.</text>
</comment>
<dbReference type="Pfam" id="PF03734">
    <property type="entry name" value="YkuD"/>
    <property type="match status" value="1"/>
</dbReference>
<feature type="chain" id="PRO_5017688230" description="L,D-TPase catalytic domain-containing protein" evidence="9">
    <location>
        <begin position="25"/>
        <end position="440"/>
    </location>
</feature>
<dbReference type="GO" id="GO:0071555">
    <property type="term" value="P:cell wall organization"/>
    <property type="evidence" value="ECO:0007669"/>
    <property type="project" value="UniProtKB-UniRule"/>
</dbReference>
<feature type="active site" description="Nucleophile" evidence="7">
    <location>
        <position position="357"/>
    </location>
</feature>
<evidence type="ECO:0000313" key="11">
    <source>
        <dbReference type="EMBL" id="HAE28869.1"/>
    </source>
</evidence>
<dbReference type="InterPro" id="IPR005490">
    <property type="entry name" value="LD_TPept_cat_dom"/>
</dbReference>
<accession>A0A3B9H2E8</accession>
<dbReference type="SUPFAM" id="SSF141523">
    <property type="entry name" value="L,D-transpeptidase catalytic domain-like"/>
    <property type="match status" value="1"/>
</dbReference>
<dbReference type="UniPathway" id="UPA00219"/>
<organism evidence="11 12">
    <name type="scientific">Hyphomonas adhaerens</name>
    <dbReference type="NCBI Taxonomy" id="81029"/>
    <lineage>
        <taxon>Bacteria</taxon>
        <taxon>Pseudomonadati</taxon>
        <taxon>Pseudomonadota</taxon>
        <taxon>Alphaproteobacteria</taxon>
        <taxon>Hyphomonadales</taxon>
        <taxon>Hyphomonadaceae</taxon>
        <taxon>Hyphomonas</taxon>
    </lineage>
</organism>
<dbReference type="PANTHER" id="PTHR41533:SF2">
    <property type="entry name" value="BLR7131 PROTEIN"/>
    <property type="match status" value="1"/>
</dbReference>
<keyword evidence="9" id="KW-0732">Signal</keyword>
<dbReference type="GO" id="GO:0016740">
    <property type="term" value="F:transferase activity"/>
    <property type="evidence" value="ECO:0007669"/>
    <property type="project" value="UniProtKB-KW"/>
</dbReference>
<dbReference type="GO" id="GO:0004180">
    <property type="term" value="F:carboxypeptidase activity"/>
    <property type="evidence" value="ECO:0007669"/>
    <property type="project" value="UniProtKB-ARBA"/>
</dbReference>
<feature type="compositionally biased region" description="Basic and acidic residues" evidence="8">
    <location>
        <begin position="36"/>
        <end position="47"/>
    </location>
</feature>
<comment type="pathway">
    <text evidence="1 7">Cell wall biogenesis; peptidoglycan biosynthesis.</text>
</comment>
<dbReference type="PANTHER" id="PTHR41533">
    <property type="entry name" value="L,D-TRANSPEPTIDASE HI_1667-RELATED"/>
    <property type="match status" value="1"/>
</dbReference>
<evidence type="ECO:0000256" key="2">
    <source>
        <dbReference type="ARBA" id="ARBA00005992"/>
    </source>
</evidence>
<dbReference type="CDD" id="cd16913">
    <property type="entry name" value="YkuD_like"/>
    <property type="match status" value="1"/>
</dbReference>
<evidence type="ECO:0000259" key="10">
    <source>
        <dbReference type="PROSITE" id="PS52029"/>
    </source>
</evidence>
<feature type="domain" description="L,D-TPase catalytic" evidence="10">
    <location>
        <begin position="206"/>
        <end position="397"/>
    </location>
</feature>
<keyword evidence="5 7" id="KW-0573">Peptidoglycan synthesis</keyword>
<evidence type="ECO:0000256" key="3">
    <source>
        <dbReference type="ARBA" id="ARBA00022679"/>
    </source>
</evidence>
<evidence type="ECO:0000256" key="8">
    <source>
        <dbReference type="SAM" id="MobiDB-lite"/>
    </source>
</evidence>
<keyword evidence="3" id="KW-0808">Transferase</keyword>
<feature type="signal peptide" evidence="9">
    <location>
        <begin position="1"/>
        <end position="24"/>
    </location>
</feature>
<dbReference type="Pfam" id="PF20142">
    <property type="entry name" value="Scaffold"/>
    <property type="match status" value="1"/>
</dbReference>
<evidence type="ECO:0000256" key="5">
    <source>
        <dbReference type="ARBA" id="ARBA00022984"/>
    </source>
</evidence>
<gene>
    <name evidence="11" type="ORF">DCG58_17050</name>
</gene>
<evidence type="ECO:0000256" key="9">
    <source>
        <dbReference type="SAM" id="SignalP"/>
    </source>
</evidence>
<proteinExistence type="inferred from homology"/>
<keyword evidence="6 7" id="KW-0961">Cell wall biogenesis/degradation</keyword>
<dbReference type="GO" id="GO:0008360">
    <property type="term" value="P:regulation of cell shape"/>
    <property type="evidence" value="ECO:0007669"/>
    <property type="project" value="UniProtKB-UniRule"/>
</dbReference>
<dbReference type="InterPro" id="IPR045380">
    <property type="entry name" value="LD_TPept_scaffold_dom"/>
</dbReference>
<feature type="region of interest" description="Disordered" evidence="8">
    <location>
        <begin position="26"/>
        <end position="51"/>
    </location>
</feature>
<dbReference type="PROSITE" id="PS52029">
    <property type="entry name" value="LD_TPASE"/>
    <property type="match status" value="1"/>
</dbReference>
<dbReference type="EMBL" id="DMAN01000382">
    <property type="protein sequence ID" value="HAE28869.1"/>
    <property type="molecule type" value="Genomic_DNA"/>
</dbReference>
<evidence type="ECO:0000256" key="1">
    <source>
        <dbReference type="ARBA" id="ARBA00004752"/>
    </source>
</evidence>
<evidence type="ECO:0000313" key="12">
    <source>
        <dbReference type="Proteomes" id="UP000259610"/>
    </source>
</evidence>
<sequence length="440" mass="49080">MRIRPIGLTAGLLATLTICISSCAQLPPPSPQPASEEVRSEPGKVSEPDSQEIAQATEASTLIAAIRRMSEHGLPVEAYGLEEIKTLSGSAQQAALADAWQLAATHLARGYLDQETLQPRTTPDIAEVNLYGAIKQKGADALATTLSTLAPQHPSYLALRRELAHQLTAMDAERDPAKRSKYAAQMDQIRVNLERWRWLPHDLGDRSVLANIASFDVTTFEQETPTSRYEAIFGKTQRQTPIFSDKIQYIIFNPWWEIPDSIARNDKLPQFQKNPEIIDRSGYQVLDRQGHKVDPATIDWKAVSPKTFPYRLRQEPGPHNALGQVKIMFPNPHNVYLHDTSDKSLFASEQRMFSSGCVRVQNPLDLAAWILKDTPDWDRQTIDAVVNSGKETRVDLTRAVPVYVVYLTTVTNSCGDVTYLKDIYERDAAVLSALKSTPAH</sequence>
<dbReference type="InterPro" id="IPR052905">
    <property type="entry name" value="LD-transpeptidase_YkuD-like"/>
</dbReference>
<reference evidence="11 12" key="1">
    <citation type="journal article" date="2018" name="Nat. Biotechnol.">
        <title>A standardized bacterial taxonomy based on genome phylogeny substantially revises the tree of life.</title>
        <authorList>
            <person name="Parks D.H."/>
            <person name="Chuvochina M."/>
            <person name="Waite D.W."/>
            <person name="Rinke C."/>
            <person name="Skarshewski A."/>
            <person name="Chaumeil P.A."/>
            <person name="Hugenholtz P."/>
        </authorList>
    </citation>
    <scope>NUCLEOTIDE SEQUENCE [LARGE SCALE GENOMIC DNA]</scope>
    <source>
        <strain evidence="11">UBA8733</strain>
    </source>
</reference>
<feature type="active site" description="Proton donor/acceptor" evidence="7">
    <location>
        <position position="338"/>
    </location>
</feature>